<evidence type="ECO:0000313" key="3">
    <source>
        <dbReference type="Proteomes" id="UP001221150"/>
    </source>
</evidence>
<proteinExistence type="predicted"/>
<dbReference type="CDD" id="cd07043">
    <property type="entry name" value="STAS_anti-anti-sigma_factors"/>
    <property type="match status" value="1"/>
</dbReference>
<dbReference type="Gene3D" id="3.30.750.24">
    <property type="entry name" value="STAS domain"/>
    <property type="match status" value="1"/>
</dbReference>
<gene>
    <name evidence="2" type="ORF">P3H78_23210</name>
</gene>
<sequence length="124" mass="13139">MQWHSRTTVQVTHHAHVFEIVVRGEVDYDECDLLHAAWAEADEQALPATVVDLSGVAFGDSGLLNALLAARRRHAAEGRALILLGPLQEAVRRLLAVSGTLDHFTVTDSRAAALGPAPGSASGP</sequence>
<reference evidence="2 3" key="1">
    <citation type="submission" date="2023-03" db="EMBL/GenBank/DDBJ databases">
        <title>Draft genome sequence of Streptomyces sp. K1PA1 isolated from peat swamp forest in Thailand.</title>
        <authorList>
            <person name="Klaysubun C."/>
            <person name="Duangmal K."/>
        </authorList>
    </citation>
    <scope>NUCLEOTIDE SEQUENCE [LARGE SCALE GENOMIC DNA]</scope>
    <source>
        <strain evidence="2 3">K1PA1</strain>
    </source>
</reference>
<evidence type="ECO:0000259" key="1">
    <source>
        <dbReference type="PROSITE" id="PS50801"/>
    </source>
</evidence>
<dbReference type="InterPro" id="IPR002645">
    <property type="entry name" value="STAS_dom"/>
</dbReference>
<dbReference type="RefSeq" id="WP_276111056.1">
    <property type="nucleotide sequence ID" value="NZ_JARJBB010000013.1"/>
</dbReference>
<protein>
    <submittedName>
        <fullName evidence="2">STAS domain-containing protein</fullName>
    </submittedName>
</protein>
<dbReference type="Proteomes" id="UP001221150">
    <property type="component" value="Unassembled WGS sequence"/>
</dbReference>
<evidence type="ECO:0000313" key="2">
    <source>
        <dbReference type="EMBL" id="MDF3301478.1"/>
    </source>
</evidence>
<organism evidence="2 3">
    <name type="scientific">Streptomyces tropicalis</name>
    <dbReference type="NCBI Taxonomy" id="3034234"/>
    <lineage>
        <taxon>Bacteria</taxon>
        <taxon>Bacillati</taxon>
        <taxon>Actinomycetota</taxon>
        <taxon>Actinomycetes</taxon>
        <taxon>Kitasatosporales</taxon>
        <taxon>Streptomycetaceae</taxon>
        <taxon>Streptomyces</taxon>
    </lineage>
</organism>
<dbReference type="Pfam" id="PF13466">
    <property type="entry name" value="STAS_2"/>
    <property type="match status" value="1"/>
</dbReference>
<dbReference type="InterPro" id="IPR036513">
    <property type="entry name" value="STAS_dom_sf"/>
</dbReference>
<dbReference type="InterPro" id="IPR058548">
    <property type="entry name" value="MlaB-like_STAS"/>
</dbReference>
<dbReference type="PANTHER" id="PTHR33495:SF2">
    <property type="entry name" value="ANTI-SIGMA FACTOR ANTAGONIST TM_1081-RELATED"/>
    <property type="match status" value="1"/>
</dbReference>
<name>A0ABT6AA08_9ACTN</name>
<dbReference type="PROSITE" id="PS50801">
    <property type="entry name" value="STAS"/>
    <property type="match status" value="1"/>
</dbReference>
<accession>A0ABT6AA08</accession>
<dbReference type="SUPFAM" id="SSF52091">
    <property type="entry name" value="SpoIIaa-like"/>
    <property type="match status" value="1"/>
</dbReference>
<comment type="caution">
    <text evidence="2">The sequence shown here is derived from an EMBL/GenBank/DDBJ whole genome shotgun (WGS) entry which is preliminary data.</text>
</comment>
<keyword evidence="3" id="KW-1185">Reference proteome</keyword>
<feature type="domain" description="STAS" evidence="1">
    <location>
        <begin position="7"/>
        <end position="117"/>
    </location>
</feature>
<dbReference type="PANTHER" id="PTHR33495">
    <property type="entry name" value="ANTI-SIGMA FACTOR ANTAGONIST TM_1081-RELATED-RELATED"/>
    <property type="match status" value="1"/>
</dbReference>
<dbReference type="EMBL" id="JARJBB010000013">
    <property type="protein sequence ID" value="MDF3301478.1"/>
    <property type="molecule type" value="Genomic_DNA"/>
</dbReference>